<dbReference type="InterPro" id="IPR004507">
    <property type="entry name" value="UbiX-like"/>
</dbReference>
<dbReference type="Pfam" id="PF02441">
    <property type="entry name" value="Flavoprotein"/>
    <property type="match status" value="1"/>
</dbReference>
<evidence type="ECO:0000256" key="1">
    <source>
        <dbReference type="ARBA" id="ARBA00022602"/>
    </source>
</evidence>
<dbReference type="AlphaFoldDB" id="A0A381RCQ6"/>
<proteinExistence type="predicted"/>
<protein>
    <recommendedName>
        <fullName evidence="5">Flavoprotein domain-containing protein</fullName>
    </recommendedName>
</protein>
<reference evidence="6" key="1">
    <citation type="submission" date="2018-05" db="EMBL/GenBank/DDBJ databases">
        <authorList>
            <person name="Lanie J.A."/>
            <person name="Ng W.-L."/>
            <person name="Kazmierczak K.M."/>
            <person name="Andrzejewski T.M."/>
            <person name="Davidsen T.M."/>
            <person name="Wayne K.J."/>
            <person name="Tettelin H."/>
            <person name="Glass J.I."/>
            <person name="Rusch D."/>
            <person name="Podicherti R."/>
            <person name="Tsui H.-C.T."/>
            <person name="Winkler M.E."/>
        </authorList>
    </citation>
    <scope>NUCLEOTIDE SEQUENCE</scope>
</reference>
<sequence length="165" mass="17846">MFDCLKSQAEVHVIISERGAELLNIELGLKPADFKGENVMLHRTTKINTSIASGSFRVDGMVIVPASMGTIGRVAAGVSGNLIERVADVMLKEKRKLIVVPREAPLSTIHLKNLLALDQAGALILPASPGFYQQQNTVEGLVDFVVARIIDQLGGEQDLMPPYKV</sequence>
<dbReference type="InterPro" id="IPR003382">
    <property type="entry name" value="Flavoprotein"/>
</dbReference>
<evidence type="ECO:0000256" key="3">
    <source>
        <dbReference type="ARBA" id="ARBA00022643"/>
    </source>
</evidence>
<keyword evidence="3" id="KW-0288">FMN</keyword>
<evidence type="ECO:0000256" key="4">
    <source>
        <dbReference type="ARBA" id="ARBA00022679"/>
    </source>
</evidence>
<accession>A0A381RCQ6</accession>
<dbReference type="SUPFAM" id="SSF52507">
    <property type="entry name" value="Homo-oligomeric flavin-containing Cys decarboxylases, HFCD"/>
    <property type="match status" value="1"/>
</dbReference>
<keyword evidence="4" id="KW-0808">Transferase</keyword>
<organism evidence="6">
    <name type="scientific">marine metagenome</name>
    <dbReference type="NCBI Taxonomy" id="408172"/>
    <lineage>
        <taxon>unclassified sequences</taxon>
        <taxon>metagenomes</taxon>
        <taxon>ecological metagenomes</taxon>
    </lineage>
</organism>
<evidence type="ECO:0000256" key="2">
    <source>
        <dbReference type="ARBA" id="ARBA00022630"/>
    </source>
</evidence>
<gene>
    <name evidence="6" type="ORF">METZ01_LOCUS40481</name>
</gene>
<evidence type="ECO:0000313" key="6">
    <source>
        <dbReference type="EMBL" id="SUZ87627.1"/>
    </source>
</evidence>
<dbReference type="NCBIfam" id="TIGR00421">
    <property type="entry name" value="ubiX_pad"/>
    <property type="match status" value="1"/>
</dbReference>
<feature type="domain" description="Flavoprotein" evidence="5">
    <location>
        <begin position="5"/>
        <end position="153"/>
    </location>
</feature>
<dbReference type="EMBL" id="UINC01001733">
    <property type="protein sequence ID" value="SUZ87627.1"/>
    <property type="molecule type" value="Genomic_DNA"/>
</dbReference>
<name>A0A381RCQ6_9ZZZZ</name>
<keyword evidence="2" id="KW-0285">Flavoprotein</keyword>
<dbReference type="GO" id="GO:0004659">
    <property type="term" value="F:prenyltransferase activity"/>
    <property type="evidence" value="ECO:0007669"/>
    <property type="project" value="UniProtKB-KW"/>
</dbReference>
<evidence type="ECO:0000259" key="5">
    <source>
        <dbReference type="Pfam" id="PF02441"/>
    </source>
</evidence>
<dbReference type="Gene3D" id="3.40.50.1950">
    <property type="entry name" value="Flavin prenyltransferase-like"/>
    <property type="match status" value="1"/>
</dbReference>
<keyword evidence="1" id="KW-0637">Prenyltransferase</keyword>
<dbReference type="InterPro" id="IPR036551">
    <property type="entry name" value="Flavin_trans-like"/>
</dbReference>